<dbReference type="OrthoDB" id="4096362at2759"/>
<proteinExistence type="inferred from homology"/>
<evidence type="ECO:0000313" key="11">
    <source>
        <dbReference type="RefSeq" id="XP_026144186.1"/>
    </source>
</evidence>
<feature type="compositionally biased region" description="Basic residues" evidence="8">
    <location>
        <begin position="435"/>
        <end position="445"/>
    </location>
</feature>
<feature type="compositionally biased region" description="Basic and acidic residues" evidence="8">
    <location>
        <begin position="446"/>
        <end position="456"/>
    </location>
</feature>
<comment type="subcellular location">
    <subcellularLocation>
        <location evidence="1">Membrane</location>
        <topology evidence="1">Multi-pass membrane protein</topology>
    </subcellularLocation>
</comment>
<evidence type="ECO:0000256" key="8">
    <source>
        <dbReference type="SAM" id="MobiDB-lite"/>
    </source>
</evidence>
<keyword evidence="10" id="KW-1185">Reference proteome</keyword>
<name>A0A6P6RFI7_CARAU</name>
<gene>
    <name evidence="11" type="primary">LOC113119156</name>
</gene>
<dbReference type="PANTHER" id="PTHR22883:SF348">
    <property type="entry name" value="PALMITOYLTRANSFERASE ZDHHC18-B"/>
    <property type="match status" value="1"/>
</dbReference>
<dbReference type="InterPro" id="IPR039859">
    <property type="entry name" value="PFA4/ZDH16/20/ERF2-like"/>
</dbReference>
<evidence type="ECO:0000256" key="4">
    <source>
        <dbReference type="ARBA" id="ARBA00022989"/>
    </source>
</evidence>
<reference evidence="11" key="1">
    <citation type="submission" date="2025-08" db="UniProtKB">
        <authorList>
            <consortium name="RefSeq"/>
        </authorList>
    </citation>
    <scope>IDENTIFICATION</scope>
    <source>
        <strain evidence="11">Wakin</strain>
        <tissue evidence="11">Muscle</tissue>
    </source>
</reference>
<dbReference type="Proteomes" id="UP000515129">
    <property type="component" value="Chromosome 19"/>
</dbReference>
<evidence type="ECO:0000256" key="1">
    <source>
        <dbReference type="ARBA" id="ARBA00004141"/>
    </source>
</evidence>
<dbReference type="GO" id="GO:0016020">
    <property type="term" value="C:membrane"/>
    <property type="evidence" value="ECO:0007669"/>
    <property type="project" value="UniProtKB-SubCell"/>
</dbReference>
<comment type="domain">
    <text evidence="7">The DHHC domain is required for palmitoyltransferase activity.</text>
</comment>
<comment type="catalytic activity">
    <reaction evidence="7">
        <text>L-cysteinyl-[protein] + hexadecanoyl-CoA = S-hexadecanoyl-L-cysteinyl-[protein] + CoA</text>
        <dbReference type="Rhea" id="RHEA:36683"/>
        <dbReference type="Rhea" id="RHEA-COMP:10131"/>
        <dbReference type="Rhea" id="RHEA-COMP:11032"/>
        <dbReference type="ChEBI" id="CHEBI:29950"/>
        <dbReference type="ChEBI" id="CHEBI:57287"/>
        <dbReference type="ChEBI" id="CHEBI:57379"/>
        <dbReference type="ChEBI" id="CHEBI:74151"/>
        <dbReference type="EC" id="2.3.1.225"/>
    </reaction>
</comment>
<dbReference type="Pfam" id="PF01529">
    <property type="entry name" value="DHHC"/>
    <property type="match status" value="1"/>
</dbReference>
<dbReference type="PROSITE" id="PS50216">
    <property type="entry name" value="DHHC"/>
    <property type="match status" value="1"/>
</dbReference>
<feature type="transmembrane region" description="Helical" evidence="7">
    <location>
        <begin position="198"/>
        <end position="223"/>
    </location>
</feature>
<dbReference type="InterPro" id="IPR001594">
    <property type="entry name" value="Palmitoyltrfase_DHHC"/>
</dbReference>
<dbReference type="GeneID" id="113119156"/>
<protein>
    <recommendedName>
        <fullName evidence="7">Palmitoyltransferase</fullName>
        <ecNumber evidence="7">2.3.1.225</ecNumber>
    </recommendedName>
</protein>
<keyword evidence="4 7" id="KW-1133">Transmembrane helix</keyword>
<feature type="domain" description="Palmitoyltransferase DHHC" evidence="9">
    <location>
        <begin position="152"/>
        <end position="277"/>
    </location>
</feature>
<evidence type="ECO:0000256" key="6">
    <source>
        <dbReference type="ARBA" id="ARBA00023315"/>
    </source>
</evidence>
<feature type="compositionally biased region" description="Basic residues" evidence="8">
    <location>
        <begin position="406"/>
        <end position="426"/>
    </location>
</feature>
<keyword evidence="3 7" id="KW-0812">Transmembrane</keyword>
<comment type="similarity">
    <text evidence="7">Belongs to the DHHC palmitoyltransferase family.</text>
</comment>
<dbReference type="KEGG" id="caua:113119156"/>
<sequence>MKNREYQQIDPQALATPPPDHTSRRLRRKWEVFPGKNRFCCEGRIIAARQSGVLPLTLALILLTSGLFFIFDCPYLVQNLTGCIPAIGGVLFVFVMVSLLQTSFTDPGILPRATPEEAADVEKQIDNPTGSSSSYRPPPRTKEVVINQQVVKLKYCFTCKIFRPPRTSHCSLCDNCVERFDHHCPWVGNCVGKRNYRFFYAFIVSLSFLTTFIFACATTHLALRSRGGNGLVIALQESPASALELVVCFFSVWSILGLSGFHTYLVAANLTTNEDIKGSWSGKSGGEDVGNPYSYNSIIKNCCSVLCGPMPPSLIDRRGFVPSDDSVQTSPVEIQLPAAKNDKNMCTQGTKGLLETASRSPLLTSSCPQAKPQAMPAVLETLPEIVPSPEPHPPKTTGGRQSTNTPHKHHSHHRSKAKQTTHHTHKTSNSSPRPYHSHSSRRKDSKNRDPKFSSLR</sequence>
<feature type="transmembrane region" description="Helical" evidence="7">
    <location>
        <begin position="77"/>
        <end position="100"/>
    </location>
</feature>
<accession>A0A6P6RFI7</accession>
<dbReference type="PANTHER" id="PTHR22883">
    <property type="entry name" value="ZINC FINGER DHHC DOMAIN CONTAINING PROTEIN"/>
    <property type="match status" value="1"/>
</dbReference>
<evidence type="ECO:0000256" key="5">
    <source>
        <dbReference type="ARBA" id="ARBA00023136"/>
    </source>
</evidence>
<dbReference type="GO" id="GO:0005783">
    <property type="term" value="C:endoplasmic reticulum"/>
    <property type="evidence" value="ECO:0007669"/>
    <property type="project" value="TreeGrafter"/>
</dbReference>
<dbReference type="GO" id="GO:0019706">
    <property type="term" value="F:protein-cysteine S-palmitoyltransferase activity"/>
    <property type="evidence" value="ECO:0007669"/>
    <property type="project" value="UniProtKB-EC"/>
</dbReference>
<feature type="region of interest" description="Disordered" evidence="8">
    <location>
        <begin position="384"/>
        <end position="456"/>
    </location>
</feature>
<evidence type="ECO:0000256" key="2">
    <source>
        <dbReference type="ARBA" id="ARBA00022679"/>
    </source>
</evidence>
<feature type="region of interest" description="Disordered" evidence="8">
    <location>
        <begin position="1"/>
        <end position="22"/>
    </location>
</feature>
<evidence type="ECO:0000256" key="3">
    <source>
        <dbReference type="ARBA" id="ARBA00022692"/>
    </source>
</evidence>
<evidence type="ECO:0000259" key="9">
    <source>
        <dbReference type="Pfam" id="PF01529"/>
    </source>
</evidence>
<feature type="transmembrane region" description="Helical" evidence="7">
    <location>
        <begin position="53"/>
        <end position="71"/>
    </location>
</feature>
<dbReference type="GO" id="GO:0006612">
    <property type="term" value="P:protein targeting to membrane"/>
    <property type="evidence" value="ECO:0007669"/>
    <property type="project" value="TreeGrafter"/>
</dbReference>
<keyword evidence="5 7" id="KW-0472">Membrane</keyword>
<dbReference type="EC" id="2.3.1.225" evidence="7"/>
<keyword evidence="6 7" id="KW-0012">Acyltransferase</keyword>
<feature type="compositionally biased region" description="Polar residues" evidence="8">
    <location>
        <begin position="126"/>
        <end position="135"/>
    </location>
</feature>
<evidence type="ECO:0000313" key="10">
    <source>
        <dbReference type="Proteomes" id="UP000515129"/>
    </source>
</evidence>
<keyword evidence="2 7" id="KW-0808">Transferase</keyword>
<dbReference type="GO" id="GO:0005794">
    <property type="term" value="C:Golgi apparatus"/>
    <property type="evidence" value="ECO:0007669"/>
    <property type="project" value="TreeGrafter"/>
</dbReference>
<evidence type="ECO:0000256" key="7">
    <source>
        <dbReference type="RuleBase" id="RU079119"/>
    </source>
</evidence>
<feature type="region of interest" description="Disordered" evidence="8">
    <location>
        <begin position="116"/>
        <end position="138"/>
    </location>
</feature>
<dbReference type="AlphaFoldDB" id="A0A6P6RFI7"/>
<dbReference type="RefSeq" id="XP_026144186.1">
    <property type="nucleotide sequence ID" value="XM_026288401.1"/>
</dbReference>
<organism evidence="10 11">
    <name type="scientific">Carassius auratus</name>
    <name type="common">Goldfish</name>
    <dbReference type="NCBI Taxonomy" id="7957"/>
    <lineage>
        <taxon>Eukaryota</taxon>
        <taxon>Metazoa</taxon>
        <taxon>Chordata</taxon>
        <taxon>Craniata</taxon>
        <taxon>Vertebrata</taxon>
        <taxon>Euteleostomi</taxon>
        <taxon>Actinopterygii</taxon>
        <taxon>Neopterygii</taxon>
        <taxon>Teleostei</taxon>
        <taxon>Ostariophysi</taxon>
        <taxon>Cypriniformes</taxon>
        <taxon>Cyprinidae</taxon>
        <taxon>Cyprininae</taxon>
        <taxon>Carassius</taxon>
    </lineage>
</organism>